<dbReference type="STRING" id="930990.A0A067M2F9"/>
<dbReference type="OrthoDB" id="2423954at2759"/>
<dbReference type="InterPro" id="IPR012337">
    <property type="entry name" value="RNaseH-like_sf"/>
</dbReference>
<protein>
    <recommendedName>
        <fullName evidence="1">HAT C-terminal dimerisation domain-containing protein</fullName>
    </recommendedName>
</protein>
<feature type="domain" description="HAT C-terminal dimerisation" evidence="1">
    <location>
        <begin position="116"/>
        <end position="173"/>
    </location>
</feature>
<dbReference type="HOGENOM" id="CLU_080325_1_0_1"/>
<dbReference type="AlphaFoldDB" id="A0A067M2F9"/>
<evidence type="ECO:0000313" key="2">
    <source>
        <dbReference type="EMBL" id="KDQ09948.1"/>
    </source>
</evidence>
<dbReference type="Proteomes" id="UP000027195">
    <property type="component" value="Unassembled WGS sequence"/>
</dbReference>
<name>A0A067M2F9_BOTB1</name>
<dbReference type="Pfam" id="PF05699">
    <property type="entry name" value="Dimer_Tnp_hAT"/>
    <property type="match status" value="1"/>
</dbReference>
<evidence type="ECO:0000313" key="3">
    <source>
        <dbReference type="Proteomes" id="UP000027195"/>
    </source>
</evidence>
<dbReference type="InParanoid" id="A0A067M2F9"/>
<keyword evidence="3" id="KW-1185">Reference proteome</keyword>
<proteinExistence type="predicted"/>
<dbReference type="GO" id="GO:0046983">
    <property type="term" value="F:protein dimerization activity"/>
    <property type="evidence" value="ECO:0007669"/>
    <property type="project" value="InterPro"/>
</dbReference>
<accession>A0A067M2F9</accession>
<evidence type="ECO:0000259" key="1">
    <source>
        <dbReference type="Pfam" id="PF05699"/>
    </source>
</evidence>
<feature type="non-terminal residue" evidence="2">
    <location>
        <position position="1"/>
    </location>
</feature>
<dbReference type="SUPFAM" id="SSF53098">
    <property type="entry name" value="Ribonuclease H-like"/>
    <property type="match status" value="1"/>
</dbReference>
<sequence length="175" mass="20010">VRAIINSLELHWSKADQDLFLCALYLNPLVGPQIFNPNVLSPLALWNICARLYKRVFRVNDVPECFAMEIRDYHYRKGAFSNEFWNNEFLKSMSTEQVSLTLGGVLKLSPPLAFSQDPVEIWKAHYQPNPVTRLAVLVLSFVCNSAGCERLFSTMGDIHTKKRNRLGHQKVQDTA</sequence>
<dbReference type="EMBL" id="KL198073">
    <property type="protein sequence ID" value="KDQ09948.1"/>
    <property type="molecule type" value="Genomic_DNA"/>
</dbReference>
<reference evidence="3" key="1">
    <citation type="journal article" date="2014" name="Proc. Natl. Acad. Sci. U.S.A.">
        <title>Extensive sampling of basidiomycete genomes demonstrates inadequacy of the white-rot/brown-rot paradigm for wood decay fungi.</title>
        <authorList>
            <person name="Riley R."/>
            <person name="Salamov A.A."/>
            <person name="Brown D.W."/>
            <person name="Nagy L.G."/>
            <person name="Floudas D."/>
            <person name="Held B.W."/>
            <person name="Levasseur A."/>
            <person name="Lombard V."/>
            <person name="Morin E."/>
            <person name="Otillar R."/>
            <person name="Lindquist E.A."/>
            <person name="Sun H."/>
            <person name="LaButti K.M."/>
            <person name="Schmutz J."/>
            <person name="Jabbour D."/>
            <person name="Luo H."/>
            <person name="Baker S.E."/>
            <person name="Pisabarro A.G."/>
            <person name="Walton J.D."/>
            <person name="Blanchette R.A."/>
            <person name="Henrissat B."/>
            <person name="Martin F."/>
            <person name="Cullen D."/>
            <person name="Hibbett D.S."/>
            <person name="Grigoriev I.V."/>
        </authorList>
    </citation>
    <scope>NUCLEOTIDE SEQUENCE [LARGE SCALE GENOMIC DNA]</scope>
    <source>
        <strain evidence="3">FD-172 SS1</strain>
    </source>
</reference>
<dbReference type="InterPro" id="IPR008906">
    <property type="entry name" value="HATC_C_dom"/>
</dbReference>
<gene>
    <name evidence="2" type="ORF">BOTBODRAFT_76713</name>
</gene>
<organism evidence="2 3">
    <name type="scientific">Botryobasidium botryosum (strain FD-172 SS1)</name>
    <dbReference type="NCBI Taxonomy" id="930990"/>
    <lineage>
        <taxon>Eukaryota</taxon>
        <taxon>Fungi</taxon>
        <taxon>Dikarya</taxon>
        <taxon>Basidiomycota</taxon>
        <taxon>Agaricomycotina</taxon>
        <taxon>Agaricomycetes</taxon>
        <taxon>Cantharellales</taxon>
        <taxon>Botryobasidiaceae</taxon>
        <taxon>Botryobasidium</taxon>
    </lineage>
</organism>
<feature type="non-terminal residue" evidence="2">
    <location>
        <position position="175"/>
    </location>
</feature>